<reference evidence="1" key="1">
    <citation type="journal article" date="2022" name="Int. J. Mol. Sci.">
        <title>Draft Genome of Tanacetum Coccineum: Genomic Comparison of Closely Related Tanacetum-Family Plants.</title>
        <authorList>
            <person name="Yamashiro T."/>
            <person name="Shiraishi A."/>
            <person name="Nakayama K."/>
            <person name="Satake H."/>
        </authorList>
    </citation>
    <scope>NUCLEOTIDE SEQUENCE</scope>
</reference>
<organism evidence="1 2">
    <name type="scientific">Tanacetum coccineum</name>
    <dbReference type="NCBI Taxonomy" id="301880"/>
    <lineage>
        <taxon>Eukaryota</taxon>
        <taxon>Viridiplantae</taxon>
        <taxon>Streptophyta</taxon>
        <taxon>Embryophyta</taxon>
        <taxon>Tracheophyta</taxon>
        <taxon>Spermatophyta</taxon>
        <taxon>Magnoliopsida</taxon>
        <taxon>eudicotyledons</taxon>
        <taxon>Gunneridae</taxon>
        <taxon>Pentapetalae</taxon>
        <taxon>asterids</taxon>
        <taxon>campanulids</taxon>
        <taxon>Asterales</taxon>
        <taxon>Asteraceae</taxon>
        <taxon>Asteroideae</taxon>
        <taxon>Anthemideae</taxon>
        <taxon>Anthemidinae</taxon>
        <taxon>Tanacetum</taxon>
    </lineage>
</organism>
<reference evidence="1" key="2">
    <citation type="submission" date="2022-01" db="EMBL/GenBank/DDBJ databases">
        <authorList>
            <person name="Yamashiro T."/>
            <person name="Shiraishi A."/>
            <person name="Satake H."/>
            <person name="Nakayama K."/>
        </authorList>
    </citation>
    <scope>NUCLEOTIDE SEQUENCE</scope>
</reference>
<evidence type="ECO:0000313" key="2">
    <source>
        <dbReference type="Proteomes" id="UP001151760"/>
    </source>
</evidence>
<evidence type="ECO:0000313" key="1">
    <source>
        <dbReference type="EMBL" id="GJT83142.1"/>
    </source>
</evidence>
<name>A0ABQ5H7B2_9ASTR</name>
<keyword evidence="2" id="KW-1185">Reference proteome</keyword>
<comment type="caution">
    <text evidence="1">The sequence shown here is derived from an EMBL/GenBank/DDBJ whole genome shotgun (WGS) entry which is preliminary data.</text>
</comment>
<gene>
    <name evidence="1" type="ORF">Tco_1057484</name>
</gene>
<sequence>MSGEEPATQIAPVESPQMVSTVKLPILEKGEYALWSMRIEQYLTNTDTMTAQAIFVRQRERKAKIIFFLAIPDEYQLRFHAIKDAKNLWDAIKSWFGGNVEPKKMQNHE</sequence>
<protein>
    <submittedName>
        <fullName evidence="1">Uncharacterized protein</fullName>
    </submittedName>
</protein>
<accession>A0ABQ5H7B2</accession>
<dbReference type="Proteomes" id="UP001151760">
    <property type="component" value="Unassembled WGS sequence"/>
</dbReference>
<dbReference type="EMBL" id="BQNB010019233">
    <property type="protein sequence ID" value="GJT83142.1"/>
    <property type="molecule type" value="Genomic_DNA"/>
</dbReference>
<proteinExistence type="predicted"/>